<dbReference type="PROSITE" id="PS01360">
    <property type="entry name" value="ZF_MYND_1"/>
    <property type="match status" value="1"/>
</dbReference>
<dbReference type="Pfam" id="PF01753">
    <property type="entry name" value="zf-MYND"/>
    <property type="match status" value="1"/>
</dbReference>
<accession>A0ABR1U3X4</accession>
<dbReference type="SUPFAM" id="SSF144232">
    <property type="entry name" value="HIT/MYND zinc finger-like"/>
    <property type="match status" value="1"/>
</dbReference>
<dbReference type="InterPro" id="IPR002893">
    <property type="entry name" value="Znf_MYND"/>
</dbReference>
<gene>
    <name evidence="6" type="ORF">PG996_012893</name>
</gene>
<proteinExistence type="predicted"/>
<organism evidence="6 7">
    <name type="scientific">Apiospora saccharicola</name>
    <dbReference type="NCBI Taxonomy" id="335842"/>
    <lineage>
        <taxon>Eukaryota</taxon>
        <taxon>Fungi</taxon>
        <taxon>Dikarya</taxon>
        <taxon>Ascomycota</taxon>
        <taxon>Pezizomycotina</taxon>
        <taxon>Sordariomycetes</taxon>
        <taxon>Xylariomycetidae</taxon>
        <taxon>Amphisphaeriales</taxon>
        <taxon>Apiosporaceae</taxon>
        <taxon>Apiospora</taxon>
    </lineage>
</organism>
<dbReference type="Gene3D" id="6.10.140.2220">
    <property type="match status" value="1"/>
</dbReference>
<name>A0ABR1U3X4_9PEZI</name>
<keyword evidence="7" id="KW-1185">Reference proteome</keyword>
<evidence type="ECO:0000256" key="1">
    <source>
        <dbReference type="ARBA" id="ARBA00022723"/>
    </source>
</evidence>
<dbReference type="Proteomes" id="UP001446871">
    <property type="component" value="Unassembled WGS sequence"/>
</dbReference>
<keyword evidence="1" id="KW-0479">Metal-binding</keyword>
<evidence type="ECO:0000256" key="2">
    <source>
        <dbReference type="ARBA" id="ARBA00022771"/>
    </source>
</evidence>
<dbReference type="EMBL" id="JAQQWM010000008">
    <property type="protein sequence ID" value="KAK8053592.1"/>
    <property type="molecule type" value="Genomic_DNA"/>
</dbReference>
<comment type="caution">
    <text evidence="6">The sequence shown here is derived from an EMBL/GenBank/DDBJ whole genome shotgun (WGS) entry which is preliminary data.</text>
</comment>
<feature type="domain" description="MYND-type" evidence="5">
    <location>
        <begin position="5"/>
        <end position="43"/>
    </location>
</feature>
<dbReference type="PROSITE" id="PS50865">
    <property type="entry name" value="ZF_MYND_2"/>
    <property type="match status" value="1"/>
</dbReference>
<evidence type="ECO:0000256" key="3">
    <source>
        <dbReference type="ARBA" id="ARBA00022833"/>
    </source>
</evidence>
<keyword evidence="2 4" id="KW-0863">Zinc-finger</keyword>
<evidence type="ECO:0000259" key="5">
    <source>
        <dbReference type="PROSITE" id="PS50865"/>
    </source>
</evidence>
<sequence length="128" mass="14725">MANECNACKKTDVDLKKCAKCQITLYCSRDCQKADWKAHKKVCNSNSQNCLPDNIGPLNITQNNTQQLSPPRGLDQPISNPYTHLHERKWLHGRPEKDVYRLPIDCYRMRMQDKFLFEGQAEEGSTAP</sequence>
<reference evidence="6 7" key="1">
    <citation type="submission" date="2023-01" db="EMBL/GenBank/DDBJ databases">
        <title>Analysis of 21 Apiospora genomes using comparative genomics revels a genus with tremendous synthesis potential of carbohydrate active enzymes and secondary metabolites.</title>
        <authorList>
            <person name="Sorensen T."/>
        </authorList>
    </citation>
    <scope>NUCLEOTIDE SEQUENCE [LARGE SCALE GENOMIC DNA]</scope>
    <source>
        <strain evidence="6 7">CBS 83171</strain>
    </source>
</reference>
<evidence type="ECO:0000313" key="7">
    <source>
        <dbReference type="Proteomes" id="UP001446871"/>
    </source>
</evidence>
<protein>
    <submittedName>
        <fullName evidence="6">MYND domain-containingprotein</fullName>
    </submittedName>
</protein>
<evidence type="ECO:0000256" key="4">
    <source>
        <dbReference type="PROSITE-ProRule" id="PRU00134"/>
    </source>
</evidence>
<keyword evidence="3" id="KW-0862">Zinc</keyword>
<evidence type="ECO:0000313" key="6">
    <source>
        <dbReference type="EMBL" id="KAK8053592.1"/>
    </source>
</evidence>